<name>A0A8H3FDL5_9LECA</name>
<sequence length="614" mass="69883">MSHQSFETFSSPSSSAKDYDGTGTSLASTRTSPSTPQSGERRRSVRSSLDIGPALLTPNDVRRLSLGDTRHGDPSINIREPDAMDMDAQAKFYHQKLQDLDEAYMIKIRNLERENAKLIARSIDPSYVTDLETQYQDLWDTKDTLSAQIDELKLENKKLKDSNKWQQQELEHISRGRTQKVTATNPVDVVPQGYSNAGSVDVREQLSAAREENAELYEKCTALEQEIDNLKSQDSIATSIDDRLKLIKVTKDAMLCEEGFVSMKMDLDRLHHELDGITKSGRTYQEGTMLFEAGDLKAELDAKSRMVEDLKAQLREQQDRIEELSVERGFGESPNLMAELENVGTMSSASSLVDEVIPYGTMLEHELKYAKDQLVEERANNLKLLRYMRLLDKWMSEKGLQGLREQLERHSMFNAVGNLLQELEPARSEELVFRPIEGSSSPHMSFTVQPQPEEMKVEVLDADEETIAQYLQRLFINLWEGLDANDQDVMPSFSSSISLHSTSFANPSLTGRLWTEILWAVCAGSEYWTEVAISDRAVWIKVQGPWFWSLIIQILMFTLVSSLTVAWWCIMTASAERELWLAANEITIKKYWDTAIWGAERDLLWRLCYGLGFV</sequence>
<feature type="region of interest" description="Disordered" evidence="2">
    <location>
        <begin position="1"/>
        <end position="80"/>
    </location>
</feature>
<keyword evidence="3" id="KW-0472">Membrane</keyword>
<dbReference type="EMBL" id="CAJPDQ010000017">
    <property type="protein sequence ID" value="CAF9921614.1"/>
    <property type="molecule type" value="Genomic_DNA"/>
</dbReference>
<feature type="transmembrane region" description="Helical" evidence="3">
    <location>
        <begin position="546"/>
        <end position="570"/>
    </location>
</feature>
<feature type="coiled-coil region" evidence="1">
    <location>
        <begin position="199"/>
        <end position="233"/>
    </location>
</feature>
<comment type="caution">
    <text evidence="4">The sequence shown here is derived from an EMBL/GenBank/DDBJ whole genome shotgun (WGS) entry which is preliminary data.</text>
</comment>
<feature type="compositionally biased region" description="Polar residues" evidence="2">
    <location>
        <begin position="22"/>
        <end position="38"/>
    </location>
</feature>
<evidence type="ECO:0000313" key="4">
    <source>
        <dbReference type="EMBL" id="CAF9921614.1"/>
    </source>
</evidence>
<evidence type="ECO:0000256" key="2">
    <source>
        <dbReference type="SAM" id="MobiDB-lite"/>
    </source>
</evidence>
<feature type="compositionally biased region" description="Basic and acidic residues" evidence="2">
    <location>
        <begin position="60"/>
        <end position="73"/>
    </location>
</feature>
<organism evidence="4 5">
    <name type="scientific">Gomphillus americanus</name>
    <dbReference type="NCBI Taxonomy" id="1940652"/>
    <lineage>
        <taxon>Eukaryota</taxon>
        <taxon>Fungi</taxon>
        <taxon>Dikarya</taxon>
        <taxon>Ascomycota</taxon>
        <taxon>Pezizomycotina</taxon>
        <taxon>Lecanoromycetes</taxon>
        <taxon>OSLEUM clade</taxon>
        <taxon>Ostropomycetidae</taxon>
        <taxon>Ostropales</taxon>
        <taxon>Graphidaceae</taxon>
        <taxon>Gomphilloideae</taxon>
        <taxon>Gomphillus</taxon>
    </lineage>
</organism>
<evidence type="ECO:0000256" key="3">
    <source>
        <dbReference type="SAM" id="Phobius"/>
    </source>
</evidence>
<keyword evidence="1" id="KW-0175">Coiled coil</keyword>
<proteinExistence type="predicted"/>
<gene>
    <name evidence="4" type="ORF">GOMPHAMPRED_002335</name>
</gene>
<accession>A0A8H3FDL5</accession>
<evidence type="ECO:0000256" key="1">
    <source>
        <dbReference type="SAM" id="Coils"/>
    </source>
</evidence>
<feature type="compositionally biased region" description="Low complexity" evidence="2">
    <location>
        <begin position="1"/>
        <end position="15"/>
    </location>
</feature>
<feature type="coiled-coil region" evidence="1">
    <location>
        <begin position="142"/>
        <end position="169"/>
    </location>
</feature>
<reference evidence="4" key="1">
    <citation type="submission" date="2021-03" db="EMBL/GenBank/DDBJ databases">
        <authorList>
            <person name="Tagirdzhanova G."/>
        </authorList>
    </citation>
    <scope>NUCLEOTIDE SEQUENCE</scope>
</reference>
<keyword evidence="3" id="KW-1133">Transmembrane helix</keyword>
<dbReference type="AlphaFoldDB" id="A0A8H3FDL5"/>
<keyword evidence="5" id="KW-1185">Reference proteome</keyword>
<protein>
    <submittedName>
        <fullName evidence="4">Uncharacterized protein</fullName>
    </submittedName>
</protein>
<evidence type="ECO:0000313" key="5">
    <source>
        <dbReference type="Proteomes" id="UP000664169"/>
    </source>
</evidence>
<keyword evidence="3" id="KW-0812">Transmembrane</keyword>
<feature type="coiled-coil region" evidence="1">
    <location>
        <begin position="293"/>
        <end position="327"/>
    </location>
</feature>
<dbReference type="Proteomes" id="UP000664169">
    <property type="component" value="Unassembled WGS sequence"/>
</dbReference>